<dbReference type="OMA" id="KATWIRS"/>
<dbReference type="InterPro" id="IPR016130">
    <property type="entry name" value="Tyr_Pase_AS"/>
</dbReference>
<evidence type="ECO:0000313" key="3">
    <source>
        <dbReference type="EMBL" id="CAE8697220.1"/>
    </source>
</evidence>
<dbReference type="PROSITE" id="PS00383">
    <property type="entry name" value="TYR_PHOSPHATASE_1"/>
    <property type="match status" value="1"/>
</dbReference>
<protein>
    <recommendedName>
        <fullName evidence="1">Tyrosine specific protein phosphatases domain-containing protein</fullName>
    </recommendedName>
</protein>
<evidence type="ECO:0000259" key="1">
    <source>
        <dbReference type="PROSITE" id="PS50056"/>
    </source>
</evidence>
<dbReference type="InterPro" id="IPR050561">
    <property type="entry name" value="PTP"/>
</dbReference>
<dbReference type="SUPFAM" id="SSF52799">
    <property type="entry name" value="(Phosphotyrosine protein) phosphatases II"/>
    <property type="match status" value="1"/>
</dbReference>
<dbReference type="Pfam" id="PF22785">
    <property type="entry name" value="Tc-R-P"/>
    <property type="match status" value="1"/>
</dbReference>
<dbReference type="AlphaFoldDB" id="A0A813GT76"/>
<dbReference type="InterPro" id="IPR000387">
    <property type="entry name" value="Tyr_Pase_dom"/>
</dbReference>
<gene>
    <name evidence="2" type="ORF">PGLA1383_LOCUS43206</name>
    <name evidence="3" type="ORF">PGLA2088_LOCUS30189</name>
</gene>
<evidence type="ECO:0000313" key="2">
    <source>
        <dbReference type="EMBL" id="CAE8626258.1"/>
    </source>
</evidence>
<sequence length="184" mass="19940">MLRQNSSCTCTNSSYPVAMAEAAWTNMCQVDIPCRGQLFRSCAPGSTTRDVDWKVFDLWLAAGVEVAYTLQTKDEMQQKGSADVLTLAASAGIEHRHWPVPDFSAWPPEEYKSLVGALSADLDAGRKVVVHCHAGIGRTGTTIAGVWRLRSGCSAEEAWCAVKAYGMRPESDTQKALLQGLLAC</sequence>
<dbReference type="Gene3D" id="3.90.190.10">
    <property type="entry name" value="Protein tyrosine phosphatase superfamily"/>
    <property type="match status" value="1"/>
</dbReference>
<dbReference type="Proteomes" id="UP000654075">
    <property type="component" value="Unassembled WGS sequence"/>
</dbReference>
<dbReference type="PANTHER" id="PTHR23339">
    <property type="entry name" value="TYROSINE SPECIFIC PROTEIN PHOSPHATASE AND DUAL SPECIFICITY PROTEIN PHOSPHATASE"/>
    <property type="match status" value="1"/>
</dbReference>
<comment type="caution">
    <text evidence="2">The sequence shown here is derived from an EMBL/GenBank/DDBJ whole genome shotgun (WGS) entry which is preliminary data.</text>
</comment>
<dbReference type="InterPro" id="IPR029021">
    <property type="entry name" value="Prot-tyrosine_phosphatase-like"/>
</dbReference>
<dbReference type="EMBL" id="CAJNNW010028678">
    <property type="protein sequence ID" value="CAE8697220.1"/>
    <property type="molecule type" value="Genomic_DNA"/>
</dbReference>
<organism evidence="2 4">
    <name type="scientific">Polarella glacialis</name>
    <name type="common">Dinoflagellate</name>
    <dbReference type="NCBI Taxonomy" id="89957"/>
    <lineage>
        <taxon>Eukaryota</taxon>
        <taxon>Sar</taxon>
        <taxon>Alveolata</taxon>
        <taxon>Dinophyceae</taxon>
        <taxon>Suessiales</taxon>
        <taxon>Suessiaceae</taxon>
        <taxon>Polarella</taxon>
    </lineage>
</organism>
<name>A0A813GT76_POLGL</name>
<accession>A0A813GT76</accession>
<feature type="domain" description="Tyrosine specific protein phosphatases" evidence="1">
    <location>
        <begin position="109"/>
        <end position="144"/>
    </location>
</feature>
<dbReference type="EMBL" id="CAJNNV010028942">
    <property type="protein sequence ID" value="CAE8626258.1"/>
    <property type="molecule type" value="Genomic_DNA"/>
</dbReference>
<dbReference type="PROSITE" id="PS50056">
    <property type="entry name" value="TYR_PHOSPHATASE_2"/>
    <property type="match status" value="1"/>
</dbReference>
<dbReference type="Proteomes" id="UP000626109">
    <property type="component" value="Unassembled WGS sequence"/>
</dbReference>
<keyword evidence="4" id="KW-1185">Reference proteome</keyword>
<proteinExistence type="predicted"/>
<reference evidence="2" key="1">
    <citation type="submission" date="2021-02" db="EMBL/GenBank/DDBJ databases">
        <authorList>
            <person name="Dougan E. K."/>
            <person name="Rhodes N."/>
            <person name="Thang M."/>
            <person name="Chan C."/>
        </authorList>
    </citation>
    <scope>NUCLEOTIDE SEQUENCE</scope>
</reference>
<evidence type="ECO:0000313" key="4">
    <source>
        <dbReference type="Proteomes" id="UP000654075"/>
    </source>
</evidence>